<dbReference type="AlphaFoldDB" id="A0A5C7IV65"/>
<evidence type="ECO:0000256" key="7">
    <source>
        <dbReference type="ARBA" id="ARBA00022741"/>
    </source>
</evidence>
<dbReference type="EMBL" id="VAHF01000001">
    <property type="protein sequence ID" value="TXG72968.1"/>
    <property type="molecule type" value="Genomic_DNA"/>
</dbReference>
<evidence type="ECO:0000256" key="1">
    <source>
        <dbReference type="ARBA" id="ARBA00001946"/>
    </source>
</evidence>
<keyword evidence="11" id="KW-0812">Transmembrane</keyword>
<dbReference type="GO" id="GO:0032957">
    <property type="term" value="P:inositol trisphosphate metabolic process"/>
    <property type="evidence" value="ECO:0007669"/>
    <property type="project" value="InterPro"/>
</dbReference>
<feature type="transmembrane region" description="Helical" evidence="11">
    <location>
        <begin position="6"/>
        <end position="26"/>
    </location>
</feature>
<dbReference type="PANTHER" id="PTHR14217:SF1">
    <property type="entry name" value="INOSITOL-TETRAKISPHOSPHATE 1-KINASE"/>
    <property type="match status" value="1"/>
</dbReference>
<evidence type="ECO:0000256" key="10">
    <source>
        <dbReference type="ARBA" id="ARBA00022842"/>
    </source>
</evidence>
<keyword evidence="9" id="KW-0067">ATP-binding</keyword>
<keyword evidence="6" id="KW-0479">Metal-binding</keyword>
<organism evidence="13 14">
    <name type="scientific">Acer yangbiense</name>
    <dbReference type="NCBI Taxonomy" id="1000413"/>
    <lineage>
        <taxon>Eukaryota</taxon>
        <taxon>Viridiplantae</taxon>
        <taxon>Streptophyta</taxon>
        <taxon>Embryophyta</taxon>
        <taxon>Tracheophyta</taxon>
        <taxon>Spermatophyta</taxon>
        <taxon>Magnoliopsida</taxon>
        <taxon>eudicotyledons</taxon>
        <taxon>Gunneridae</taxon>
        <taxon>Pentapetalae</taxon>
        <taxon>rosids</taxon>
        <taxon>malvids</taxon>
        <taxon>Sapindales</taxon>
        <taxon>Sapindaceae</taxon>
        <taxon>Hippocastanoideae</taxon>
        <taxon>Acereae</taxon>
        <taxon>Acer</taxon>
    </lineage>
</organism>
<keyword evidence="11" id="KW-1133">Transmembrane helix</keyword>
<protein>
    <recommendedName>
        <fullName evidence="4">inositol-1,3,4-trisphosphate 5/6-kinase</fullName>
        <ecNumber evidence="4">2.7.1.159</ecNumber>
    </recommendedName>
</protein>
<dbReference type="Gene3D" id="3.30.470.20">
    <property type="entry name" value="ATP-grasp fold, B domain"/>
    <property type="match status" value="1"/>
</dbReference>
<dbReference type="PIRSF" id="PIRSF038163">
    <property type="entry name" value="ITPK_uncN"/>
    <property type="match status" value="1"/>
</dbReference>
<dbReference type="OrthoDB" id="25308at2759"/>
<evidence type="ECO:0000256" key="6">
    <source>
        <dbReference type="ARBA" id="ARBA00022723"/>
    </source>
</evidence>
<accession>A0A5C7IV65</accession>
<feature type="domain" description="Inositol 1,3,4-trisphosphate 5/6-kinase ATP-grasp" evidence="12">
    <location>
        <begin position="288"/>
        <end position="471"/>
    </location>
</feature>
<evidence type="ECO:0000256" key="9">
    <source>
        <dbReference type="ARBA" id="ARBA00022840"/>
    </source>
</evidence>
<dbReference type="InterPro" id="IPR040464">
    <property type="entry name" value="InsP(3)kin_ATP-grasp"/>
</dbReference>
<dbReference type="GO" id="GO:0000287">
    <property type="term" value="F:magnesium ion binding"/>
    <property type="evidence" value="ECO:0007669"/>
    <property type="project" value="InterPro"/>
</dbReference>
<evidence type="ECO:0000313" key="13">
    <source>
        <dbReference type="EMBL" id="TXG72968.1"/>
    </source>
</evidence>
<comment type="subunit">
    <text evidence="3">Monomer.</text>
</comment>
<gene>
    <name evidence="13" type="ORF">EZV62_001547</name>
</gene>
<keyword evidence="14" id="KW-1185">Reference proteome</keyword>
<keyword evidence="11" id="KW-0472">Membrane</keyword>
<keyword evidence="5" id="KW-0808">Transferase</keyword>
<dbReference type="GO" id="GO:0052726">
    <property type="term" value="F:inositol-1,3,4-trisphosphate 5-kinase activity"/>
    <property type="evidence" value="ECO:0007669"/>
    <property type="project" value="InterPro"/>
</dbReference>
<name>A0A5C7IV65_9ROSI</name>
<dbReference type="InterPro" id="IPR008656">
    <property type="entry name" value="Inositol_tetrakis-P_1-kinase"/>
</dbReference>
<evidence type="ECO:0000256" key="8">
    <source>
        <dbReference type="ARBA" id="ARBA00022777"/>
    </source>
</evidence>
<evidence type="ECO:0000256" key="11">
    <source>
        <dbReference type="SAM" id="Phobius"/>
    </source>
</evidence>
<reference evidence="14" key="1">
    <citation type="journal article" date="2019" name="Gigascience">
        <title>De novo genome assembly of the endangered Acer yangbiense, a plant species with extremely small populations endemic to Yunnan Province, China.</title>
        <authorList>
            <person name="Yang J."/>
            <person name="Wariss H.M."/>
            <person name="Tao L."/>
            <person name="Zhang R."/>
            <person name="Yun Q."/>
            <person name="Hollingsworth P."/>
            <person name="Dao Z."/>
            <person name="Luo G."/>
            <person name="Guo H."/>
            <person name="Ma Y."/>
            <person name="Sun W."/>
        </authorList>
    </citation>
    <scope>NUCLEOTIDE SEQUENCE [LARGE SCALE GENOMIC DNA]</scope>
    <source>
        <strain evidence="14">cv. Malutang</strain>
    </source>
</reference>
<dbReference type="GO" id="GO:0005524">
    <property type="term" value="F:ATP binding"/>
    <property type="evidence" value="ECO:0007669"/>
    <property type="project" value="UniProtKB-KW"/>
</dbReference>
<comment type="similarity">
    <text evidence="2">Belongs to the ITPK1 family.</text>
</comment>
<sequence length="500" mass="55708">MMMVWWLEIGFGGGVGWLGLLLWFGFGMVVDFKYGFVGGVILDESVLFQVRGGAGVLVRKLHRSNIQTAICYGLDLSAHKVSELKRMAVEYSCECFLLNASMDDAVNQISTAWSDVGGSILYVVSHNKDSFRKLNCHWLVIVVLKVLLSCKCSNINMEYIHLMTFLYVIVHAKICKRGAFPMYPTPSRLIFLPLTFEIPLSSQLKEVDVILHKATDEIVSIELGSSSESCTRITYTTGMQEVQRFMEDHSDFVVIDPLDNIFSVLDRHKIQLILLGLQDLNVEGCCTIRAPHFLKVNNFSVPDLAQRLSEAKLSFPSIVKPQVACGVADAHSMAIVFGVQDFKDLSVPLPAVLAKGISSFLKIFVFGVLSSFIQFIVHNYVKQALLCPLTQNVALTPVVFEHLKSQNSAFKKSTPNSVDDLDLGLVKDAAKWLAEKLDLTIFGFDVVIQEGTGDHVIVDVNYLPSFKEVPKDIAIPAFWDAIKTKFESRKTKRATRTLSP</sequence>
<dbReference type="GO" id="GO:0052725">
    <property type="term" value="F:inositol-1,3,4-trisphosphate 6-kinase activity"/>
    <property type="evidence" value="ECO:0007669"/>
    <property type="project" value="InterPro"/>
</dbReference>
<evidence type="ECO:0000313" key="14">
    <source>
        <dbReference type="Proteomes" id="UP000323000"/>
    </source>
</evidence>
<evidence type="ECO:0000256" key="4">
    <source>
        <dbReference type="ARBA" id="ARBA00012017"/>
    </source>
</evidence>
<keyword evidence="7" id="KW-0547">Nucleotide-binding</keyword>
<comment type="cofactor">
    <cofactor evidence="1">
        <name>Mg(2+)</name>
        <dbReference type="ChEBI" id="CHEBI:18420"/>
    </cofactor>
</comment>
<dbReference type="PANTHER" id="PTHR14217">
    <property type="entry name" value="INOSITOL-TETRAKISPHOSPHATE 1-KINASE"/>
    <property type="match status" value="1"/>
</dbReference>
<proteinExistence type="inferred from homology"/>
<dbReference type="Pfam" id="PF05770">
    <property type="entry name" value="Ins134_P3_kin"/>
    <property type="match status" value="1"/>
</dbReference>
<keyword evidence="8" id="KW-0418">Kinase</keyword>
<dbReference type="GO" id="GO:0047325">
    <property type="term" value="F:inositol-3,4,5,6-tetrakisphosphate 1-kinase activity"/>
    <property type="evidence" value="ECO:0007669"/>
    <property type="project" value="InterPro"/>
</dbReference>
<evidence type="ECO:0000259" key="12">
    <source>
        <dbReference type="Pfam" id="PF05770"/>
    </source>
</evidence>
<evidence type="ECO:0000256" key="2">
    <source>
        <dbReference type="ARBA" id="ARBA00009601"/>
    </source>
</evidence>
<dbReference type="EC" id="2.7.1.159" evidence="4"/>
<dbReference type="Proteomes" id="UP000323000">
    <property type="component" value="Chromosome 1"/>
</dbReference>
<evidence type="ECO:0000256" key="3">
    <source>
        <dbReference type="ARBA" id="ARBA00011245"/>
    </source>
</evidence>
<keyword evidence="10" id="KW-0460">Magnesium</keyword>
<comment type="caution">
    <text evidence="13">The sequence shown here is derived from an EMBL/GenBank/DDBJ whole genome shotgun (WGS) entry which is preliminary data.</text>
</comment>
<evidence type="ECO:0000256" key="5">
    <source>
        <dbReference type="ARBA" id="ARBA00022679"/>
    </source>
</evidence>
<dbReference type="GO" id="GO:0005737">
    <property type="term" value="C:cytoplasm"/>
    <property type="evidence" value="ECO:0007669"/>
    <property type="project" value="TreeGrafter"/>
</dbReference>